<evidence type="ECO:0000256" key="10">
    <source>
        <dbReference type="ARBA" id="ARBA00073432"/>
    </source>
</evidence>
<dbReference type="Proteomes" id="UP000050741">
    <property type="component" value="Unassembled WGS sequence"/>
</dbReference>
<sequence length="207" mass="23011">MLLKRAFSFSSRSLQQQRTVVRPPVQVAGIEGKYASALYSSGVKEKTLDSLEKDLRQVKNLYDTNNEFKSFIDNPLLNKLKKKEAVEAVLKKQGISQQAQNFFGILAESGRINKLPIVVNSFETIMRAHRGELHVEVASAEILNKKHEQALSDALQKFATRGQKLNLTFAVKPNLVGGLVVNIGDKYIDLSMASRLKKLDAVVKGSI</sequence>
<dbReference type="InterPro" id="IPR020781">
    <property type="entry name" value="ATPase_OSCP/d_CS"/>
</dbReference>
<evidence type="ECO:0000256" key="3">
    <source>
        <dbReference type="ARBA" id="ARBA00022448"/>
    </source>
</evidence>
<dbReference type="PROSITE" id="PS00389">
    <property type="entry name" value="ATPASE_DELTA"/>
    <property type="match status" value="1"/>
</dbReference>
<evidence type="ECO:0000256" key="2">
    <source>
        <dbReference type="ARBA" id="ARBA00007046"/>
    </source>
</evidence>
<keyword evidence="3" id="KW-0813">Transport</keyword>
<dbReference type="NCBIfam" id="TIGR01145">
    <property type="entry name" value="ATP_synt_delta"/>
    <property type="match status" value="1"/>
</dbReference>
<dbReference type="OrthoDB" id="1262810at2759"/>
<dbReference type="AlphaFoldDB" id="A0A183C6M5"/>
<accession>A0A183C6M5</accession>
<dbReference type="PRINTS" id="PR00125">
    <property type="entry name" value="ATPASEDELTA"/>
</dbReference>
<evidence type="ECO:0000256" key="11">
    <source>
        <dbReference type="ARBA" id="ARBA00078525"/>
    </source>
</evidence>
<evidence type="ECO:0000313" key="13">
    <source>
        <dbReference type="WBParaSite" id="GPLIN_000852100"/>
    </source>
</evidence>
<comment type="subunit">
    <text evidence="9">Component of the ATP synthase complex composed at least of ATP5F1A/subunit alpha, ATP5F1B/subunit beta, ATP5MC1/subunit c (homooctomer), MT-ATP6/subunit a, MT-ATP8/subunit 8, ATP5ME/subunit e, ATP5MF/subunit f, ATP5MG/subunit g, ATP5MK/subunit k, ATP5MJ/subunit j, ATP5F1C/subunit gamma, ATP5F1D/subunit delta, ATP5F1E/subunit epsilon, ATP5PF/subunit F6, ATP5PB/subunit b, ATP5PD/subunit d, ATP5PO/subunit OSCP. ATP synthase complex consists of a soluble F(1) head domain (subunits alpha(3) and beta(3)) - the catalytic core - and a membrane F(0) domain - the membrane proton channel (subunits c, a, 8, e, f, g, k and j). These two domains are linked by a central stalk (subunits gamma, delta, and epsilon) rotating inside the F1 region and a stationary peripheral stalk (subunits F6, b, d, and OSCP).</text>
</comment>
<keyword evidence="5" id="KW-0406">Ion transport</keyword>
<dbReference type="Gene3D" id="1.10.520.20">
    <property type="entry name" value="N-terminal domain of the delta subunit of the F1F0-ATP synthase"/>
    <property type="match status" value="1"/>
</dbReference>
<evidence type="ECO:0000256" key="4">
    <source>
        <dbReference type="ARBA" id="ARBA00022781"/>
    </source>
</evidence>
<proteinExistence type="inferred from homology"/>
<dbReference type="GO" id="GO:0016020">
    <property type="term" value="C:membrane"/>
    <property type="evidence" value="ECO:0007669"/>
    <property type="project" value="UniProtKB-SubCell"/>
</dbReference>
<evidence type="ECO:0000256" key="8">
    <source>
        <dbReference type="ARBA" id="ARBA00033369"/>
    </source>
</evidence>
<protein>
    <recommendedName>
        <fullName evidence="10">ATP synthase peripheral stalk subunit OSCP, mitochondrial</fullName>
    </recommendedName>
    <alternativeName>
        <fullName evidence="11">ATP synthase subunit O</fullName>
    </alternativeName>
    <alternativeName>
        <fullName evidence="8">Oligomycin sensitivity conferral protein</fullName>
    </alternativeName>
</protein>
<evidence type="ECO:0000313" key="12">
    <source>
        <dbReference type="Proteomes" id="UP000050741"/>
    </source>
</evidence>
<keyword evidence="4" id="KW-0375">Hydrogen ion transport</keyword>
<dbReference type="PANTHER" id="PTHR11910">
    <property type="entry name" value="ATP SYNTHASE DELTA CHAIN"/>
    <property type="match status" value="1"/>
</dbReference>
<evidence type="ECO:0000256" key="7">
    <source>
        <dbReference type="ARBA" id="ARBA00023310"/>
    </source>
</evidence>
<keyword evidence="12" id="KW-1185">Reference proteome</keyword>
<dbReference type="SUPFAM" id="SSF47928">
    <property type="entry name" value="N-terminal domain of the delta subunit of the F1F0-ATP synthase"/>
    <property type="match status" value="1"/>
</dbReference>
<dbReference type="HAMAP" id="MF_01416">
    <property type="entry name" value="ATP_synth_delta_bact"/>
    <property type="match status" value="1"/>
</dbReference>
<evidence type="ECO:0000256" key="9">
    <source>
        <dbReference type="ARBA" id="ARBA00064647"/>
    </source>
</evidence>
<reference evidence="12" key="2">
    <citation type="submission" date="2014-05" db="EMBL/GenBank/DDBJ databases">
        <title>The genome and life-stage specific transcriptomes of Globodera pallida elucidate key aspects of plant parasitism by a cyst nematode.</title>
        <authorList>
            <person name="Cotton J.A."/>
            <person name="Lilley C.J."/>
            <person name="Jones L.M."/>
            <person name="Kikuchi T."/>
            <person name="Reid A.J."/>
            <person name="Thorpe P."/>
            <person name="Tsai I.J."/>
            <person name="Beasley H."/>
            <person name="Blok V."/>
            <person name="Cock P.J.A."/>
            <person name="Van den Akker S.E."/>
            <person name="Holroyd N."/>
            <person name="Hunt M."/>
            <person name="Mantelin S."/>
            <person name="Naghra H."/>
            <person name="Pain A."/>
            <person name="Palomares-Rius J.E."/>
            <person name="Zarowiecki M."/>
            <person name="Berriman M."/>
            <person name="Jones J.T."/>
            <person name="Urwin P.E."/>
        </authorList>
    </citation>
    <scope>NUCLEOTIDE SEQUENCE [LARGE SCALE GENOMIC DNA]</scope>
    <source>
        <strain evidence="12">Lindley</strain>
    </source>
</reference>
<comment type="subcellular location">
    <subcellularLocation>
        <location evidence="1">Membrane</location>
    </subcellularLocation>
</comment>
<keyword evidence="7" id="KW-0066">ATP synthesis</keyword>
<comment type="similarity">
    <text evidence="2">Belongs to the ATPase delta chain family.</text>
</comment>
<evidence type="ECO:0000256" key="5">
    <source>
        <dbReference type="ARBA" id="ARBA00023065"/>
    </source>
</evidence>
<reference evidence="13" key="3">
    <citation type="submission" date="2016-06" db="UniProtKB">
        <authorList>
            <consortium name="WormBaseParasite"/>
        </authorList>
    </citation>
    <scope>IDENTIFICATION</scope>
</reference>
<dbReference type="InterPro" id="IPR026015">
    <property type="entry name" value="ATP_synth_OSCP/delta_N_sf"/>
</dbReference>
<dbReference type="WBParaSite" id="GPLIN_000852100">
    <property type="protein sequence ID" value="GPLIN_000852100"/>
    <property type="gene ID" value="GPLIN_000852100"/>
</dbReference>
<dbReference type="InterPro" id="IPR000711">
    <property type="entry name" value="ATPase_OSCP/dsu"/>
</dbReference>
<evidence type="ECO:0000256" key="6">
    <source>
        <dbReference type="ARBA" id="ARBA00023136"/>
    </source>
</evidence>
<dbReference type="Pfam" id="PF00213">
    <property type="entry name" value="OSCP"/>
    <property type="match status" value="1"/>
</dbReference>
<keyword evidence="6" id="KW-0472">Membrane</keyword>
<organism evidence="12 13">
    <name type="scientific">Globodera pallida</name>
    <name type="common">Potato cyst nematode worm</name>
    <name type="synonym">Heterodera pallida</name>
    <dbReference type="NCBI Taxonomy" id="36090"/>
    <lineage>
        <taxon>Eukaryota</taxon>
        <taxon>Metazoa</taxon>
        <taxon>Ecdysozoa</taxon>
        <taxon>Nematoda</taxon>
        <taxon>Chromadorea</taxon>
        <taxon>Rhabditida</taxon>
        <taxon>Tylenchina</taxon>
        <taxon>Tylenchomorpha</taxon>
        <taxon>Tylenchoidea</taxon>
        <taxon>Heteroderidae</taxon>
        <taxon>Heteroderinae</taxon>
        <taxon>Globodera</taxon>
    </lineage>
</organism>
<dbReference type="GO" id="GO:0046933">
    <property type="term" value="F:proton-transporting ATP synthase activity, rotational mechanism"/>
    <property type="evidence" value="ECO:0007669"/>
    <property type="project" value="InterPro"/>
</dbReference>
<evidence type="ECO:0000256" key="1">
    <source>
        <dbReference type="ARBA" id="ARBA00004370"/>
    </source>
</evidence>
<name>A0A183C6M5_GLOPA</name>
<reference evidence="12" key="1">
    <citation type="submission" date="2013-12" db="EMBL/GenBank/DDBJ databases">
        <authorList>
            <person name="Aslett M."/>
        </authorList>
    </citation>
    <scope>NUCLEOTIDE SEQUENCE [LARGE SCALE GENOMIC DNA]</scope>
    <source>
        <strain evidence="12">Lindley</strain>
    </source>
</reference>